<gene>
    <name evidence="6" type="ORF">APHMUC_1669</name>
</gene>
<name>A0A0F3N9N8_ANAPH</name>
<evidence type="ECO:0000256" key="1">
    <source>
        <dbReference type="ARBA" id="ARBA00004370"/>
    </source>
</evidence>
<dbReference type="NCBIfam" id="NF010474">
    <property type="entry name" value="PRK13899.1"/>
    <property type="match status" value="1"/>
</dbReference>
<evidence type="ECO:0000313" key="6">
    <source>
        <dbReference type="EMBL" id="KJV64788.1"/>
    </source>
</evidence>
<feature type="transmembrane region" description="Helical" evidence="5">
    <location>
        <begin position="47"/>
        <end position="69"/>
    </location>
</feature>
<dbReference type="GO" id="GO:0016020">
    <property type="term" value="C:membrane"/>
    <property type="evidence" value="ECO:0007669"/>
    <property type="project" value="UniProtKB-SubCell"/>
</dbReference>
<reference evidence="6 7" key="1">
    <citation type="submission" date="2015-02" db="EMBL/GenBank/DDBJ databases">
        <title>Genome Sequencing of Rickettsiales.</title>
        <authorList>
            <person name="Daugherty S.C."/>
            <person name="Su Q."/>
            <person name="Abolude K."/>
            <person name="Beier-Sexton M."/>
            <person name="Carlyon J.A."/>
            <person name="Carter R."/>
            <person name="Day N.P."/>
            <person name="Dumler S.J."/>
            <person name="Dyachenko V."/>
            <person name="Godinez A."/>
            <person name="Kurtti T.J."/>
            <person name="Lichay M."/>
            <person name="Mullins K.E."/>
            <person name="Ott S."/>
            <person name="Pappas-Brown V."/>
            <person name="Paris D.H."/>
            <person name="Patel P."/>
            <person name="Richards A.L."/>
            <person name="Sadzewicz L."/>
            <person name="Sears K."/>
            <person name="Seidman D."/>
            <person name="Sengamalay N."/>
            <person name="Stenos J."/>
            <person name="Tallon L.J."/>
            <person name="Vincent G."/>
            <person name="Fraser C.M."/>
            <person name="Munderloh U."/>
            <person name="Dunning-Hotopp J.C."/>
        </authorList>
    </citation>
    <scope>NUCLEOTIDE SEQUENCE [LARGE SCALE GENOMIC DNA]</scope>
    <source>
        <strain evidence="6 7">ApMUC09</strain>
    </source>
</reference>
<dbReference type="Proteomes" id="UP000033441">
    <property type="component" value="Unassembled WGS sequence"/>
</dbReference>
<evidence type="ECO:0000256" key="2">
    <source>
        <dbReference type="ARBA" id="ARBA00022692"/>
    </source>
</evidence>
<dbReference type="AlphaFoldDB" id="A0A0F3N9N8"/>
<keyword evidence="4 5" id="KW-0472">Membrane</keyword>
<dbReference type="InterPro" id="IPR007792">
    <property type="entry name" value="T4SS_VirB3/TrbD/AvhB"/>
</dbReference>
<protein>
    <submittedName>
        <fullName evidence="6">Type IV secretory pathway, VirB3-like family protein</fullName>
    </submittedName>
</protein>
<sequence length="97" mass="11112">MSGSVKADQLFKGLTRPTMLFGVSYTFAIMNFMLSIMIFMYSNDFRVLFILAPGMHGLGFIASAKDPLFMDLLIIRMQKCSKCLNRFYHNSNSYDVM</sequence>
<accession>A0A0F3N9N8</accession>
<organism evidence="6 7">
    <name type="scientific">Anaplasma phagocytophilum str. ApMUC09</name>
    <dbReference type="NCBI Taxonomy" id="1359152"/>
    <lineage>
        <taxon>Bacteria</taxon>
        <taxon>Pseudomonadati</taxon>
        <taxon>Pseudomonadota</taxon>
        <taxon>Alphaproteobacteria</taxon>
        <taxon>Rickettsiales</taxon>
        <taxon>Anaplasmataceae</taxon>
        <taxon>Anaplasma</taxon>
        <taxon>phagocytophilum group</taxon>
    </lineage>
</organism>
<keyword evidence="3 5" id="KW-1133">Transmembrane helix</keyword>
<proteinExistence type="predicted"/>
<evidence type="ECO:0000256" key="5">
    <source>
        <dbReference type="SAM" id="Phobius"/>
    </source>
</evidence>
<comment type="caution">
    <text evidence="6">The sequence shown here is derived from an EMBL/GenBank/DDBJ whole genome shotgun (WGS) entry which is preliminary data.</text>
</comment>
<evidence type="ECO:0000313" key="7">
    <source>
        <dbReference type="Proteomes" id="UP000033441"/>
    </source>
</evidence>
<evidence type="ECO:0000256" key="4">
    <source>
        <dbReference type="ARBA" id="ARBA00023136"/>
    </source>
</evidence>
<evidence type="ECO:0000256" key="3">
    <source>
        <dbReference type="ARBA" id="ARBA00022989"/>
    </source>
</evidence>
<dbReference type="PATRIC" id="fig|1359152.3.peg.1744"/>
<dbReference type="EMBL" id="LANV01000001">
    <property type="protein sequence ID" value="KJV64788.1"/>
    <property type="molecule type" value="Genomic_DNA"/>
</dbReference>
<keyword evidence="2 5" id="KW-0812">Transmembrane</keyword>
<dbReference type="Pfam" id="PF05101">
    <property type="entry name" value="VirB3"/>
    <property type="match status" value="1"/>
</dbReference>
<feature type="transmembrane region" description="Helical" evidence="5">
    <location>
        <begin position="20"/>
        <end position="41"/>
    </location>
</feature>
<comment type="subcellular location">
    <subcellularLocation>
        <location evidence="1">Membrane</location>
    </subcellularLocation>
</comment>